<organism evidence="2 3">
    <name type="scientific">Stentor coeruleus</name>
    <dbReference type="NCBI Taxonomy" id="5963"/>
    <lineage>
        <taxon>Eukaryota</taxon>
        <taxon>Sar</taxon>
        <taxon>Alveolata</taxon>
        <taxon>Ciliophora</taxon>
        <taxon>Postciliodesmatophora</taxon>
        <taxon>Heterotrichea</taxon>
        <taxon>Heterotrichida</taxon>
        <taxon>Stentoridae</taxon>
        <taxon>Stentor</taxon>
    </lineage>
</organism>
<comment type="caution">
    <text evidence="2">The sequence shown here is derived from an EMBL/GenBank/DDBJ whole genome shotgun (WGS) entry which is preliminary data.</text>
</comment>
<keyword evidence="3" id="KW-1185">Reference proteome</keyword>
<dbReference type="AlphaFoldDB" id="A0A1R2BSX1"/>
<gene>
    <name evidence="2" type="ORF">SteCoe_20047</name>
</gene>
<reference evidence="2 3" key="1">
    <citation type="submission" date="2016-11" db="EMBL/GenBank/DDBJ databases">
        <title>The macronuclear genome of Stentor coeruleus: a giant cell with tiny introns.</title>
        <authorList>
            <person name="Slabodnick M."/>
            <person name="Ruby J.G."/>
            <person name="Reiff S.B."/>
            <person name="Swart E.C."/>
            <person name="Gosai S."/>
            <person name="Prabakaran S."/>
            <person name="Witkowska E."/>
            <person name="Larue G.E."/>
            <person name="Fisher S."/>
            <person name="Freeman R.M."/>
            <person name="Gunawardena J."/>
            <person name="Chu W."/>
            <person name="Stover N.A."/>
            <person name="Gregory B.D."/>
            <person name="Nowacki M."/>
            <person name="Derisi J."/>
            <person name="Roy S.W."/>
            <person name="Marshall W.F."/>
            <person name="Sood P."/>
        </authorList>
    </citation>
    <scope>NUCLEOTIDE SEQUENCE [LARGE SCALE GENOMIC DNA]</scope>
    <source>
        <strain evidence="2">WM001</strain>
    </source>
</reference>
<sequence>MASNFGEFSFSPRSLHNPYQSLSCFRSTEDIHESYTSTPRNIIEHLELKKERHEALKNYYLTVLSQLKDFLKVSLQQLDEQKTTLIDEIELKYREAVKDVKRRALKKEQELNEKLEEAVMHFDQVTTLIKKLEVMGNDKNLVREAEENLKVWAREVEVSSNNLMFPVPTLTVSTSEYSEFKSLSRYVQISSLVSEESPLHGQCANKTKLYVPFGLPEYYYYYFVSISSQISCQSLIAALLPYFNLESASLSYKNPPVAIPINEKISPNTKELYLILIS</sequence>
<protein>
    <submittedName>
        <fullName evidence="2">Uncharacterized protein</fullName>
    </submittedName>
</protein>
<evidence type="ECO:0000256" key="1">
    <source>
        <dbReference type="SAM" id="Coils"/>
    </source>
</evidence>
<dbReference type="Proteomes" id="UP000187209">
    <property type="component" value="Unassembled WGS sequence"/>
</dbReference>
<keyword evidence="1" id="KW-0175">Coiled coil</keyword>
<dbReference type="EMBL" id="MPUH01000451">
    <property type="protein sequence ID" value="OMJ79850.1"/>
    <property type="molecule type" value="Genomic_DNA"/>
</dbReference>
<feature type="coiled-coil region" evidence="1">
    <location>
        <begin position="75"/>
        <end position="162"/>
    </location>
</feature>
<accession>A0A1R2BSX1</accession>
<proteinExistence type="predicted"/>
<evidence type="ECO:0000313" key="2">
    <source>
        <dbReference type="EMBL" id="OMJ79850.1"/>
    </source>
</evidence>
<name>A0A1R2BSX1_9CILI</name>
<evidence type="ECO:0000313" key="3">
    <source>
        <dbReference type="Proteomes" id="UP000187209"/>
    </source>
</evidence>